<dbReference type="EMBL" id="VVYJ01000012">
    <property type="protein sequence ID" value="KAA5473169.1"/>
    <property type="molecule type" value="Genomic_DNA"/>
</dbReference>
<comment type="caution">
    <text evidence="1">The sequence shown here is derived from an EMBL/GenBank/DDBJ whole genome shotgun (WGS) entry which is preliminary data.</text>
</comment>
<dbReference type="Proteomes" id="UP000427825">
    <property type="component" value="Unassembled WGS sequence"/>
</dbReference>
<name>A0A6H9Q9A8_9BACE</name>
<accession>A0A6H9Q9A8</accession>
<dbReference type="RefSeq" id="WP_130057205.1">
    <property type="nucleotide sequence ID" value="NZ_RCXH01000013.1"/>
</dbReference>
<evidence type="ECO:0000313" key="1">
    <source>
        <dbReference type="EMBL" id="KAA5473169.1"/>
    </source>
</evidence>
<organism evidence="1 2">
    <name type="scientific">Bacteroides caccae</name>
    <dbReference type="NCBI Taxonomy" id="47678"/>
    <lineage>
        <taxon>Bacteria</taxon>
        <taxon>Pseudomonadati</taxon>
        <taxon>Bacteroidota</taxon>
        <taxon>Bacteroidia</taxon>
        <taxon>Bacteroidales</taxon>
        <taxon>Bacteroidaceae</taxon>
        <taxon>Bacteroides</taxon>
    </lineage>
</organism>
<reference evidence="1 2" key="1">
    <citation type="journal article" date="2019" name="Nat. Med.">
        <title>A library of human gut bacterial isolates paired with longitudinal multiomics data enables mechanistic microbiome research.</title>
        <authorList>
            <person name="Poyet M."/>
            <person name="Groussin M."/>
            <person name="Gibbons S.M."/>
            <person name="Avila-Pacheco J."/>
            <person name="Jiang X."/>
            <person name="Kearney S.M."/>
            <person name="Perrotta A.R."/>
            <person name="Berdy B."/>
            <person name="Zhao S."/>
            <person name="Lieberman T.D."/>
            <person name="Swanson P.K."/>
            <person name="Smith M."/>
            <person name="Roesemann S."/>
            <person name="Alexander J.E."/>
            <person name="Rich S.A."/>
            <person name="Livny J."/>
            <person name="Vlamakis H."/>
            <person name="Clish C."/>
            <person name="Bullock K."/>
            <person name="Deik A."/>
            <person name="Scott J."/>
            <person name="Pierce K.A."/>
            <person name="Xavier R.J."/>
            <person name="Alm E.J."/>
        </authorList>
    </citation>
    <scope>NUCLEOTIDE SEQUENCE [LARGE SCALE GENOMIC DNA]</scope>
    <source>
        <strain evidence="1 2">BIOML-A25</strain>
    </source>
</reference>
<gene>
    <name evidence="1" type="ORF">F2Y39_18335</name>
</gene>
<sequence length="360" mass="41748">MCCTIGRKTAGTAGKAHHRADTAGCTVRNGQERTDCGSKRGRNSFLSTALAPIAQKTLVVDAYDGNGINVITRENYEFLRDSFFNYALLLKKEAVHTPGNSIGESIARLYDEMDALIGDNLNVNIEQEEGRLFFRLWKDHQWGSFTLYYFPVKFVESLNPVLRRIAITFIHKLMKANGIETFLDYEETDFMFEMLSECDDCNSSERKERMKLLGSYHDGKINKLLKRVESRSYYKDLPKALESYTPQNGFERPLINVMKRGLPFLAPERGIMQYGYDAFYSENPDFHPMYLEQQIRIVYDTEDVVSEYLIDYYNCCSRESYDIIPITTCALSPETDRLFSMDDYPERFFRWADEFINIVT</sequence>
<protein>
    <submittedName>
        <fullName evidence="1">Uncharacterized protein</fullName>
    </submittedName>
</protein>
<evidence type="ECO:0000313" key="2">
    <source>
        <dbReference type="Proteomes" id="UP000427825"/>
    </source>
</evidence>
<proteinExistence type="predicted"/>
<dbReference type="AlphaFoldDB" id="A0A6H9Q9A8"/>